<keyword evidence="11" id="KW-0326">Glycosidase</keyword>
<evidence type="ECO:0000256" key="2">
    <source>
        <dbReference type="ARBA" id="ARBA00022485"/>
    </source>
</evidence>
<dbReference type="PANTHER" id="PTHR10359">
    <property type="entry name" value="A/G-SPECIFIC ADENINE GLYCOSYLASE/ENDONUCLEASE III"/>
    <property type="match status" value="1"/>
</dbReference>
<evidence type="ECO:0000259" key="12">
    <source>
        <dbReference type="SMART" id="SM00478"/>
    </source>
</evidence>
<dbReference type="InterPro" id="IPR003265">
    <property type="entry name" value="HhH-GPD_domain"/>
</dbReference>
<evidence type="ECO:0000256" key="7">
    <source>
        <dbReference type="ARBA" id="ARBA00023014"/>
    </source>
</evidence>
<protein>
    <recommendedName>
        <fullName evidence="12">HhH-GPD domain-containing protein</fullName>
    </recommendedName>
</protein>
<dbReference type="SMART" id="SM00478">
    <property type="entry name" value="ENDO3c"/>
    <property type="match status" value="1"/>
</dbReference>
<sequence length="173" mass="19718">MSAQCTDVNVNNVTKNIYPKYNNPWHFVKLGRKKIEKIIKSIGLFRNKAKSVYLLSKQLIEKHNGKVPKNFDDLLALPGVGRKTANVVLNEGFGLPTIAVDTHIFRVSNRTGLAPGKNPDQVEQALYKVVPKKYLKDSHHLLLLHGRYTCKSRTPSCKKCVIIRYCKYNQKEL</sequence>
<dbReference type="GO" id="GO:0046872">
    <property type="term" value="F:metal ion binding"/>
    <property type="evidence" value="ECO:0007669"/>
    <property type="project" value="UniProtKB-KW"/>
</dbReference>
<dbReference type="InterPro" id="IPR004036">
    <property type="entry name" value="Endonuclease-III-like_CS2"/>
</dbReference>
<evidence type="ECO:0000256" key="1">
    <source>
        <dbReference type="ARBA" id="ARBA00008343"/>
    </source>
</evidence>
<evidence type="ECO:0000256" key="11">
    <source>
        <dbReference type="ARBA" id="ARBA00023295"/>
    </source>
</evidence>
<dbReference type="FunFam" id="1.10.1670.10:FF:000001">
    <property type="entry name" value="Endonuclease III"/>
    <property type="match status" value="1"/>
</dbReference>
<dbReference type="Pfam" id="PF00633">
    <property type="entry name" value="HHH"/>
    <property type="match status" value="1"/>
</dbReference>
<keyword evidence="7" id="KW-0411">Iron-sulfur</keyword>
<dbReference type="GO" id="GO:0016829">
    <property type="term" value="F:lyase activity"/>
    <property type="evidence" value="ECO:0007669"/>
    <property type="project" value="UniProtKB-KW"/>
</dbReference>
<gene>
    <name evidence="13" type="ORF">METZ01_LOCUS426340</name>
</gene>
<dbReference type="EMBL" id="UINC01169779">
    <property type="protein sequence ID" value="SVD73486.1"/>
    <property type="molecule type" value="Genomic_DNA"/>
</dbReference>
<dbReference type="AlphaFoldDB" id="A0A382XR09"/>
<dbReference type="InterPro" id="IPR011257">
    <property type="entry name" value="DNA_glycosylase"/>
</dbReference>
<dbReference type="FunFam" id="1.10.340.30:FF:000001">
    <property type="entry name" value="Endonuclease III"/>
    <property type="match status" value="1"/>
</dbReference>
<dbReference type="CDD" id="cd00056">
    <property type="entry name" value="ENDO3c"/>
    <property type="match status" value="1"/>
</dbReference>
<reference evidence="13" key="1">
    <citation type="submission" date="2018-05" db="EMBL/GenBank/DDBJ databases">
        <authorList>
            <person name="Lanie J.A."/>
            <person name="Ng W.-L."/>
            <person name="Kazmierczak K.M."/>
            <person name="Andrzejewski T.M."/>
            <person name="Davidsen T.M."/>
            <person name="Wayne K.J."/>
            <person name="Tettelin H."/>
            <person name="Glass J.I."/>
            <person name="Rusch D."/>
            <person name="Podicherti R."/>
            <person name="Tsui H.-C.T."/>
            <person name="Winkler M.E."/>
        </authorList>
    </citation>
    <scope>NUCLEOTIDE SEQUENCE</scope>
</reference>
<evidence type="ECO:0000256" key="5">
    <source>
        <dbReference type="ARBA" id="ARBA00022801"/>
    </source>
</evidence>
<dbReference type="GO" id="GO:0003677">
    <property type="term" value="F:DNA binding"/>
    <property type="evidence" value="ECO:0007669"/>
    <property type="project" value="UniProtKB-KW"/>
</dbReference>
<evidence type="ECO:0000256" key="8">
    <source>
        <dbReference type="ARBA" id="ARBA00023125"/>
    </source>
</evidence>
<dbReference type="PROSITE" id="PS01155">
    <property type="entry name" value="ENDONUCLEASE_III_2"/>
    <property type="match status" value="1"/>
</dbReference>
<dbReference type="GO" id="GO:0019104">
    <property type="term" value="F:DNA N-glycosylase activity"/>
    <property type="evidence" value="ECO:0007669"/>
    <property type="project" value="TreeGrafter"/>
</dbReference>
<keyword evidence="2" id="KW-0004">4Fe-4S</keyword>
<proteinExistence type="inferred from homology"/>
<keyword evidence="3" id="KW-0479">Metal-binding</keyword>
<evidence type="ECO:0000313" key="13">
    <source>
        <dbReference type="EMBL" id="SVD73486.1"/>
    </source>
</evidence>
<dbReference type="InterPro" id="IPR005759">
    <property type="entry name" value="Nth"/>
</dbReference>
<evidence type="ECO:0000256" key="4">
    <source>
        <dbReference type="ARBA" id="ARBA00022763"/>
    </source>
</evidence>
<dbReference type="GO" id="GO:0051539">
    <property type="term" value="F:4 iron, 4 sulfur cluster binding"/>
    <property type="evidence" value="ECO:0007669"/>
    <property type="project" value="UniProtKB-KW"/>
</dbReference>
<evidence type="ECO:0000256" key="3">
    <source>
        <dbReference type="ARBA" id="ARBA00022723"/>
    </source>
</evidence>
<dbReference type="NCBIfam" id="TIGR01083">
    <property type="entry name" value="nth"/>
    <property type="match status" value="1"/>
</dbReference>
<dbReference type="SUPFAM" id="SSF48150">
    <property type="entry name" value="DNA-glycosylase"/>
    <property type="match status" value="1"/>
</dbReference>
<accession>A0A382XR09</accession>
<evidence type="ECO:0000256" key="9">
    <source>
        <dbReference type="ARBA" id="ARBA00023204"/>
    </source>
</evidence>
<dbReference type="InterPro" id="IPR000445">
    <property type="entry name" value="HhH_motif"/>
</dbReference>
<dbReference type="Pfam" id="PF00730">
    <property type="entry name" value="HhH-GPD"/>
    <property type="match status" value="1"/>
</dbReference>
<keyword evidence="10" id="KW-0456">Lyase</keyword>
<dbReference type="PIRSF" id="PIRSF001435">
    <property type="entry name" value="Nth"/>
    <property type="match status" value="1"/>
</dbReference>
<dbReference type="PANTHER" id="PTHR10359:SF18">
    <property type="entry name" value="ENDONUCLEASE III"/>
    <property type="match status" value="1"/>
</dbReference>
<evidence type="ECO:0000256" key="6">
    <source>
        <dbReference type="ARBA" id="ARBA00023004"/>
    </source>
</evidence>
<dbReference type="GO" id="GO:0006285">
    <property type="term" value="P:base-excision repair, AP site formation"/>
    <property type="evidence" value="ECO:0007669"/>
    <property type="project" value="TreeGrafter"/>
</dbReference>
<name>A0A382XR09_9ZZZZ</name>
<keyword evidence="4" id="KW-0227">DNA damage</keyword>
<dbReference type="GO" id="GO:0003906">
    <property type="term" value="F:DNA-(apurinic or apyrimidinic site) endonuclease activity"/>
    <property type="evidence" value="ECO:0007669"/>
    <property type="project" value="InterPro"/>
</dbReference>
<keyword evidence="9" id="KW-0234">DNA repair</keyword>
<dbReference type="Gene3D" id="1.10.1670.10">
    <property type="entry name" value="Helix-hairpin-Helix base-excision DNA repair enzymes (C-terminal)"/>
    <property type="match status" value="1"/>
</dbReference>
<dbReference type="Gene3D" id="1.10.340.30">
    <property type="entry name" value="Hypothetical protein, domain 2"/>
    <property type="match status" value="1"/>
</dbReference>
<keyword evidence="6" id="KW-0408">Iron</keyword>
<evidence type="ECO:0000256" key="10">
    <source>
        <dbReference type="ARBA" id="ARBA00023239"/>
    </source>
</evidence>
<dbReference type="InterPro" id="IPR023170">
    <property type="entry name" value="HhH_base_excis_C"/>
</dbReference>
<keyword evidence="8" id="KW-0238">DNA-binding</keyword>
<feature type="domain" description="HhH-GPD" evidence="12">
    <location>
        <begin position="1"/>
        <end position="148"/>
    </location>
</feature>
<organism evidence="13">
    <name type="scientific">marine metagenome</name>
    <dbReference type="NCBI Taxonomy" id="408172"/>
    <lineage>
        <taxon>unclassified sequences</taxon>
        <taxon>metagenomes</taxon>
        <taxon>ecological metagenomes</taxon>
    </lineage>
</organism>
<keyword evidence="5" id="KW-0378">Hydrolase</keyword>
<comment type="similarity">
    <text evidence="1">Belongs to the Nth/MutY family.</text>
</comment>